<evidence type="ECO:0000256" key="1">
    <source>
        <dbReference type="SAM" id="Phobius"/>
    </source>
</evidence>
<feature type="transmembrane region" description="Helical" evidence="1">
    <location>
        <begin position="343"/>
        <end position="362"/>
    </location>
</feature>
<dbReference type="AlphaFoldDB" id="A0A1Y5TTD7"/>
<feature type="transmembrane region" description="Helical" evidence="1">
    <location>
        <begin position="163"/>
        <end position="188"/>
    </location>
</feature>
<protein>
    <recommendedName>
        <fullName evidence="4">O-Antigen ligase</fullName>
    </recommendedName>
</protein>
<keyword evidence="1" id="KW-0472">Membrane</keyword>
<feature type="transmembrane region" description="Helical" evidence="1">
    <location>
        <begin position="18"/>
        <end position="36"/>
    </location>
</feature>
<keyword evidence="1" id="KW-1133">Transmembrane helix</keyword>
<dbReference type="OrthoDB" id="7857814at2"/>
<feature type="transmembrane region" description="Helical" evidence="1">
    <location>
        <begin position="42"/>
        <end position="62"/>
    </location>
</feature>
<keyword evidence="3" id="KW-1185">Reference proteome</keyword>
<feature type="transmembrane region" description="Helical" evidence="1">
    <location>
        <begin position="93"/>
        <end position="111"/>
    </location>
</feature>
<accession>A0A1Y5TTD7</accession>
<organism evidence="2 3">
    <name type="scientific">Roseisalinus antarcticus</name>
    <dbReference type="NCBI Taxonomy" id="254357"/>
    <lineage>
        <taxon>Bacteria</taxon>
        <taxon>Pseudomonadati</taxon>
        <taxon>Pseudomonadota</taxon>
        <taxon>Alphaproteobacteria</taxon>
        <taxon>Rhodobacterales</taxon>
        <taxon>Roseobacteraceae</taxon>
        <taxon>Roseisalinus</taxon>
    </lineage>
</organism>
<proteinExistence type="predicted"/>
<gene>
    <name evidence="2" type="ORF">ROA7023_03370</name>
</gene>
<feature type="transmembrane region" description="Helical" evidence="1">
    <location>
        <begin position="69"/>
        <end position="87"/>
    </location>
</feature>
<sequence>MTHTMTAAHPRARTARDVLKVFASVLAFLLWVPAIGLPAGPIWLQPVDILVILAYPLIVTFLPQMPVRTGLMILFSMGASMISLLVGGEVMILIYYLGFVMPFMAVIGVIARAEDTRRAFIRGFVLGGACSALFFLLQFAVGAETLDFRTNRTFGLVPQYGRGFALFPEVSTFTTHTIYLLAVLIVLWRGGRAYARVFSFGRVVPLILIALACLILSRSSSVVLIAPIMVIVAYFKGRRLGRNGLIGAALLVILGSAVLNVFVTEFYAERFGEGGLRSMYLRGISIVSGLSVLTSGETLGVGVGNNHMITERAWDVARQIGFVLILVPEGINSFVVSRIFEEGWPAALMFLLGAVFVVRAIGQTQPTPYARAFAVLAVGSMLVSLMVTGYRGIYMNWFWLAAAPALIQGGGRRDQAPRSG</sequence>
<dbReference type="EMBL" id="FWFZ01000021">
    <property type="protein sequence ID" value="SLN69242.1"/>
    <property type="molecule type" value="Genomic_DNA"/>
</dbReference>
<feature type="transmembrane region" description="Helical" evidence="1">
    <location>
        <begin position="368"/>
        <end position="390"/>
    </location>
</feature>
<name>A0A1Y5TTD7_9RHOB</name>
<feature type="transmembrane region" description="Helical" evidence="1">
    <location>
        <begin position="200"/>
        <end position="233"/>
    </location>
</feature>
<evidence type="ECO:0008006" key="4">
    <source>
        <dbReference type="Google" id="ProtNLM"/>
    </source>
</evidence>
<feature type="transmembrane region" description="Helical" evidence="1">
    <location>
        <begin position="123"/>
        <end position="143"/>
    </location>
</feature>
<feature type="transmembrane region" description="Helical" evidence="1">
    <location>
        <begin position="279"/>
        <end position="296"/>
    </location>
</feature>
<evidence type="ECO:0000313" key="3">
    <source>
        <dbReference type="Proteomes" id="UP000193900"/>
    </source>
</evidence>
<keyword evidence="1" id="KW-0812">Transmembrane</keyword>
<dbReference type="RefSeq" id="WP_085880154.1">
    <property type="nucleotide sequence ID" value="NZ_FWFZ01000021.1"/>
</dbReference>
<feature type="transmembrane region" description="Helical" evidence="1">
    <location>
        <begin position="245"/>
        <end position="267"/>
    </location>
</feature>
<evidence type="ECO:0000313" key="2">
    <source>
        <dbReference type="EMBL" id="SLN69242.1"/>
    </source>
</evidence>
<feature type="transmembrane region" description="Helical" evidence="1">
    <location>
        <begin position="316"/>
        <end position="336"/>
    </location>
</feature>
<dbReference type="Proteomes" id="UP000193900">
    <property type="component" value="Unassembled WGS sequence"/>
</dbReference>
<reference evidence="2 3" key="1">
    <citation type="submission" date="2017-03" db="EMBL/GenBank/DDBJ databases">
        <authorList>
            <person name="Afonso C.L."/>
            <person name="Miller P.J."/>
            <person name="Scott M.A."/>
            <person name="Spackman E."/>
            <person name="Goraichik I."/>
            <person name="Dimitrov K.M."/>
            <person name="Suarez D.L."/>
            <person name="Swayne D.E."/>
        </authorList>
    </citation>
    <scope>NUCLEOTIDE SEQUENCE [LARGE SCALE GENOMIC DNA]</scope>
    <source>
        <strain evidence="2 3">CECT 7023</strain>
    </source>
</reference>